<dbReference type="GO" id="GO:0005524">
    <property type="term" value="F:ATP binding"/>
    <property type="evidence" value="ECO:0007669"/>
    <property type="project" value="UniProtKB-KW"/>
</dbReference>
<evidence type="ECO:0000256" key="3">
    <source>
        <dbReference type="ARBA" id="ARBA00008242"/>
    </source>
</evidence>
<dbReference type="Gene3D" id="3.30.390.50">
    <property type="entry name" value="CO dehydrogenase flavoprotein, C-terminal domain"/>
    <property type="match status" value="1"/>
</dbReference>
<dbReference type="EMBL" id="JAPDFW010000092">
    <property type="protein sequence ID" value="KAJ5070694.1"/>
    <property type="molecule type" value="Genomic_DNA"/>
</dbReference>
<evidence type="ECO:0000256" key="4">
    <source>
        <dbReference type="ARBA" id="ARBA00012367"/>
    </source>
</evidence>
<dbReference type="SUPFAM" id="SSF82649">
    <property type="entry name" value="SufE/NifU"/>
    <property type="match status" value="1"/>
</dbReference>
<protein>
    <recommendedName>
        <fullName evidence="4">lipoate--protein ligase</fullName>
        <ecNumber evidence="4">6.3.1.20</ecNumber>
    </recommendedName>
</protein>
<dbReference type="EC" id="6.3.1.20" evidence="4"/>
<dbReference type="PANTHER" id="PTHR12561">
    <property type="entry name" value="LIPOATE-PROTEIN LIGASE"/>
    <property type="match status" value="1"/>
</dbReference>
<comment type="caution">
    <text evidence="10">The sequence shown here is derived from an EMBL/GenBank/DDBJ whole genome shotgun (WGS) entry which is preliminary data.</text>
</comment>
<dbReference type="OrthoDB" id="201621at2759"/>
<evidence type="ECO:0000313" key="11">
    <source>
        <dbReference type="Proteomes" id="UP001149090"/>
    </source>
</evidence>
<dbReference type="PANTHER" id="PTHR12561:SF3">
    <property type="entry name" value="LIPOYLTRANSFERASE 1, MITOCHONDRIAL"/>
    <property type="match status" value="1"/>
</dbReference>
<evidence type="ECO:0000256" key="8">
    <source>
        <dbReference type="ARBA" id="ARBA00048037"/>
    </source>
</evidence>
<dbReference type="CDD" id="cd16443">
    <property type="entry name" value="LplA"/>
    <property type="match status" value="1"/>
</dbReference>
<gene>
    <name evidence="10" type="ORF">M0811_01674</name>
</gene>
<accession>A0A9Q0R9G3</accession>
<proteinExistence type="inferred from homology"/>
<evidence type="ECO:0000256" key="2">
    <source>
        <dbReference type="ARBA" id="ARBA00005124"/>
    </source>
</evidence>
<dbReference type="Gene3D" id="3.30.930.10">
    <property type="entry name" value="Bira Bifunctional Protein, Domain 2"/>
    <property type="match status" value="1"/>
</dbReference>
<dbReference type="InterPro" id="IPR019491">
    <property type="entry name" value="Lipoate_protein_ligase_C"/>
</dbReference>
<dbReference type="Proteomes" id="UP001149090">
    <property type="component" value="Unassembled WGS sequence"/>
</dbReference>
<comment type="pathway">
    <text evidence="2">Protein modification; protein lipoylation via exogenous pathway; protein N(6)-(lipoyl)lysine from lipoate: step 1/2.</text>
</comment>
<dbReference type="InterPro" id="IPR045864">
    <property type="entry name" value="aa-tRNA-synth_II/BPL/LPL"/>
</dbReference>
<dbReference type="AlphaFoldDB" id="A0A9Q0R9G3"/>
<dbReference type="NCBIfam" id="TIGR00545">
    <property type="entry name" value="lipoyltrans"/>
    <property type="match status" value="1"/>
</dbReference>
<evidence type="ECO:0000259" key="9">
    <source>
        <dbReference type="PROSITE" id="PS51733"/>
    </source>
</evidence>
<dbReference type="Pfam" id="PF21948">
    <property type="entry name" value="LplA-B_cat"/>
    <property type="match status" value="1"/>
</dbReference>
<dbReference type="Pfam" id="PF10437">
    <property type="entry name" value="Lip_prot_lig_C"/>
    <property type="match status" value="1"/>
</dbReference>
<dbReference type="GO" id="GO:0005737">
    <property type="term" value="C:cytoplasm"/>
    <property type="evidence" value="ECO:0007669"/>
    <property type="project" value="TreeGrafter"/>
</dbReference>
<comment type="similarity">
    <text evidence="3">Belongs to the LplA family.</text>
</comment>
<evidence type="ECO:0000313" key="10">
    <source>
        <dbReference type="EMBL" id="KAJ5070694.1"/>
    </source>
</evidence>
<reference evidence="10" key="1">
    <citation type="submission" date="2022-10" db="EMBL/GenBank/DDBJ databases">
        <title>Novel sulphate-reducing endosymbionts in the free-living metamonad Anaeramoeba.</title>
        <authorList>
            <person name="Jerlstrom-Hultqvist J."/>
            <person name="Cepicka I."/>
            <person name="Gallot-Lavallee L."/>
            <person name="Salas-Leiva D."/>
            <person name="Curtis B.A."/>
            <person name="Zahonova K."/>
            <person name="Pipaliya S."/>
            <person name="Dacks J."/>
            <person name="Roger A.J."/>
        </authorList>
    </citation>
    <scope>NUCLEOTIDE SEQUENCE</scope>
    <source>
        <strain evidence="10">BMAN</strain>
    </source>
</reference>
<dbReference type="SUPFAM" id="SSF55681">
    <property type="entry name" value="Class II aaRS and biotin synthetases"/>
    <property type="match status" value="1"/>
</dbReference>
<dbReference type="GO" id="GO:0009249">
    <property type="term" value="P:protein lipoylation"/>
    <property type="evidence" value="ECO:0007669"/>
    <property type="project" value="InterPro"/>
</dbReference>
<evidence type="ECO:0000256" key="6">
    <source>
        <dbReference type="ARBA" id="ARBA00022741"/>
    </source>
</evidence>
<keyword evidence="11" id="KW-1185">Reference proteome</keyword>
<dbReference type="InterPro" id="IPR004143">
    <property type="entry name" value="BPL_LPL_catalytic"/>
</dbReference>
<comment type="pathway">
    <text evidence="1">Protein modification; protein lipoylation via exogenous pathway; protein N(6)-(lipoyl)lysine from lipoate: step 2/2.</text>
</comment>
<dbReference type="OMA" id="RYQNWDW"/>
<feature type="domain" description="BPL/LPL catalytic" evidence="9">
    <location>
        <begin position="79"/>
        <end position="262"/>
    </location>
</feature>
<dbReference type="GO" id="GO:0017118">
    <property type="term" value="F:lipoyltransferase activity"/>
    <property type="evidence" value="ECO:0007669"/>
    <property type="project" value="TreeGrafter"/>
</dbReference>
<dbReference type="InterPro" id="IPR004562">
    <property type="entry name" value="LipoylTrfase_LipoateP_Ligase"/>
</dbReference>
<evidence type="ECO:0000256" key="1">
    <source>
        <dbReference type="ARBA" id="ARBA00005085"/>
    </source>
</evidence>
<keyword evidence="5 10" id="KW-0436">Ligase</keyword>
<keyword evidence="7" id="KW-0067">ATP-binding</keyword>
<evidence type="ECO:0000256" key="7">
    <source>
        <dbReference type="ARBA" id="ARBA00022840"/>
    </source>
</evidence>
<keyword evidence="6" id="KW-0547">Nucleotide-binding</keyword>
<sequence length="388" mass="44954">MIQSLFSKNSIILKNFSNLVKFPINSFGKINEKIIRNFHSEKKEEKKQKKKTPVKVFISKFDNPFWNLATEEWLLLDNDPHYRTLFLWRNSPTVVIGKHQNPWKECNLSKMEQNQVFLSRRKSGGGAVYQDLGNTNFTFLSAKEDYAKEINSKIICDSIAKFGVKAEISGRNDITVNGMKISGSAYKITPDRAFHHGTLMISVDLNALSQYLTVNKEKLKSKGVDSVRSRVTNLSSFSKDITHDSLSKSIIQTFFDFYNSECQIQYLDQKFVDQEKKIKEYYEFLQDWNWRFGATPRFSHEMSTRFDWGLIDIYLCVNQGIIEEAKIYSDALYSTMIDELTKFLTGVPYTKAGIRSAIKQASQSTQLEMPKESQKMIQEFGDWLIKKI</sequence>
<evidence type="ECO:0000256" key="5">
    <source>
        <dbReference type="ARBA" id="ARBA00022598"/>
    </source>
</evidence>
<dbReference type="PROSITE" id="PS51733">
    <property type="entry name" value="BPL_LPL_CATALYTIC"/>
    <property type="match status" value="1"/>
</dbReference>
<name>A0A9Q0R9G3_ANAIG</name>
<dbReference type="GO" id="GO:0016979">
    <property type="term" value="F:lipoate-protein ligase activity"/>
    <property type="evidence" value="ECO:0007669"/>
    <property type="project" value="UniProtKB-EC"/>
</dbReference>
<organism evidence="10 11">
    <name type="scientific">Anaeramoeba ignava</name>
    <name type="common">Anaerobic marine amoeba</name>
    <dbReference type="NCBI Taxonomy" id="1746090"/>
    <lineage>
        <taxon>Eukaryota</taxon>
        <taxon>Metamonada</taxon>
        <taxon>Anaeramoebidae</taxon>
        <taxon>Anaeramoeba</taxon>
    </lineage>
</organism>
<comment type="catalytic activity">
    <reaction evidence="8">
        <text>L-lysyl-[lipoyl-carrier protein] + (R)-lipoate + ATP = N(6)-[(R)-lipoyl]-L-lysyl-[lipoyl-carrier protein] + AMP + diphosphate + H(+)</text>
        <dbReference type="Rhea" id="RHEA:49288"/>
        <dbReference type="Rhea" id="RHEA-COMP:10500"/>
        <dbReference type="Rhea" id="RHEA-COMP:10502"/>
        <dbReference type="ChEBI" id="CHEBI:15378"/>
        <dbReference type="ChEBI" id="CHEBI:29969"/>
        <dbReference type="ChEBI" id="CHEBI:30616"/>
        <dbReference type="ChEBI" id="CHEBI:33019"/>
        <dbReference type="ChEBI" id="CHEBI:83088"/>
        <dbReference type="ChEBI" id="CHEBI:83099"/>
        <dbReference type="ChEBI" id="CHEBI:456215"/>
        <dbReference type="EC" id="6.3.1.20"/>
    </reaction>
</comment>